<dbReference type="OrthoDB" id="109585at2"/>
<keyword evidence="6" id="KW-1185">Reference proteome</keyword>
<dbReference type="SUPFAM" id="SSF52172">
    <property type="entry name" value="CheY-like"/>
    <property type="match status" value="1"/>
</dbReference>
<dbReference type="InterPro" id="IPR036188">
    <property type="entry name" value="FAD/NAD-bd_sf"/>
</dbReference>
<protein>
    <submittedName>
        <fullName evidence="5">Response regulator</fullName>
    </submittedName>
</protein>
<dbReference type="PRINTS" id="PR00469">
    <property type="entry name" value="PNDRDTASEII"/>
</dbReference>
<feature type="modified residue" description="4-aspartylphosphate" evidence="3">
    <location>
        <position position="62"/>
    </location>
</feature>
<feature type="domain" description="Response regulatory" evidence="4">
    <location>
        <begin position="5"/>
        <end position="128"/>
    </location>
</feature>
<dbReference type="Pfam" id="PF07992">
    <property type="entry name" value="Pyr_redox_2"/>
    <property type="match status" value="1"/>
</dbReference>
<dbReference type="Gene3D" id="3.40.30.10">
    <property type="entry name" value="Glutaredoxin"/>
    <property type="match status" value="1"/>
</dbReference>
<keyword evidence="1" id="KW-0285">Flavoprotein</keyword>
<dbReference type="PROSITE" id="PS50110">
    <property type="entry name" value="RESPONSE_REGULATORY"/>
    <property type="match status" value="1"/>
</dbReference>
<dbReference type="PRINTS" id="PR00368">
    <property type="entry name" value="FADPNR"/>
</dbReference>
<keyword evidence="3" id="KW-0597">Phosphoprotein</keyword>
<comment type="caution">
    <text evidence="5">The sequence shown here is derived from an EMBL/GenBank/DDBJ whole genome shotgun (WGS) entry which is preliminary data.</text>
</comment>
<dbReference type="InterPro" id="IPR050097">
    <property type="entry name" value="Ferredoxin-NADP_redctase_2"/>
</dbReference>
<dbReference type="Proteomes" id="UP000305848">
    <property type="component" value="Unassembled WGS sequence"/>
</dbReference>
<dbReference type="SMART" id="SM00448">
    <property type="entry name" value="REC"/>
    <property type="match status" value="1"/>
</dbReference>
<dbReference type="InterPro" id="IPR011006">
    <property type="entry name" value="CheY-like_superfamily"/>
</dbReference>
<evidence type="ECO:0000259" key="4">
    <source>
        <dbReference type="PROSITE" id="PS50110"/>
    </source>
</evidence>
<dbReference type="Gene3D" id="3.40.50.2300">
    <property type="match status" value="1"/>
</dbReference>
<evidence type="ECO:0000256" key="2">
    <source>
        <dbReference type="ARBA" id="ARBA00023002"/>
    </source>
</evidence>
<proteinExistence type="predicted"/>
<dbReference type="Gene3D" id="3.50.50.60">
    <property type="entry name" value="FAD/NAD(P)-binding domain"/>
    <property type="match status" value="2"/>
</dbReference>
<evidence type="ECO:0000256" key="1">
    <source>
        <dbReference type="ARBA" id="ARBA00022630"/>
    </source>
</evidence>
<dbReference type="Pfam" id="PF00072">
    <property type="entry name" value="Response_reg"/>
    <property type="match status" value="1"/>
</dbReference>
<name>A0A4U3LA98_9BACT</name>
<dbReference type="AlphaFoldDB" id="A0A4U3LA98"/>
<dbReference type="PANTHER" id="PTHR48105">
    <property type="entry name" value="THIOREDOXIN REDUCTASE 1-RELATED-RELATED"/>
    <property type="match status" value="1"/>
</dbReference>
<dbReference type="GO" id="GO:0000160">
    <property type="term" value="P:phosphorelay signal transduction system"/>
    <property type="evidence" value="ECO:0007669"/>
    <property type="project" value="InterPro"/>
</dbReference>
<sequence>MKLPYIIIVDDDIQVLRAIQRDIRNEYRGDYKVAATESANEVMELVKELKLKNEVVALFIADQRMPEMEGVTLLEKAAEIYPDAKKVLLTAYSDIDAAIKAINTVKLDYYLLKPWHPPEEKLFPVVNDLLDEWHALYKPDSEAIRIIGFQWSPKSHRLKEFLSGNLVPYIWLDIENDTEAEKYLISANVSRSVLPLVILKDGSVLADPSLSDLAAGVGLHQKAEKEMYDVLIIGAGPAGLAASVYGSCEGLKTVLVERSNPGGQASSSARIENYLGFPTGLSGAELSRRAITQTLRFGTEMLTPQEVKSITLKDGYKITTLMDGSEIYSKTVVIATGVSYKKLEIPGLEKFTGAGVYYGAAAVEAHACRNEDIYIVGGGNSACQAALYMSKFAKAVNIIIRRDSLSLVAANYLVENISRTPNIHIITNTDVVACSGSSVLENITLRNAKTGEEETVPAKALFVYIGTKPGTEWLDDLVLKNENGFILSGTDVTKDKSFHTFWKLNREPFMPETSVPGIFASGDVRFGALTGISSAVGEGAMAIRFVRKYLQEM</sequence>
<gene>
    <name evidence="5" type="ORF">FC093_03255</name>
</gene>
<organism evidence="5 6">
    <name type="scientific">Ilyomonas limi</name>
    <dbReference type="NCBI Taxonomy" id="2575867"/>
    <lineage>
        <taxon>Bacteria</taxon>
        <taxon>Pseudomonadati</taxon>
        <taxon>Bacteroidota</taxon>
        <taxon>Chitinophagia</taxon>
        <taxon>Chitinophagales</taxon>
        <taxon>Chitinophagaceae</taxon>
        <taxon>Ilyomonas</taxon>
    </lineage>
</organism>
<dbReference type="InterPro" id="IPR023753">
    <property type="entry name" value="FAD/NAD-binding_dom"/>
</dbReference>
<accession>A0A4U3LA98</accession>
<keyword evidence="2" id="KW-0560">Oxidoreductase</keyword>
<dbReference type="EMBL" id="SZQL01000001">
    <property type="protein sequence ID" value="TKK72042.1"/>
    <property type="molecule type" value="Genomic_DNA"/>
</dbReference>
<reference evidence="5 6" key="1">
    <citation type="submission" date="2019-05" db="EMBL/GenBank/DDBJ databases">
        <title>Panacibacter sp. strain 17mud1-8 Genome sequencing and assembly.</title>
        <authorList>
            <person name="Chhetri G."/>
        </authorList>
    </citation>
    <scope>NUCLEOTIDE SEQUENCE [LARGE SCALE GENOMIC DNA]</scope>
    <source>
        <strain evidence="5 6">17mud1-8</strain>
    </source>
</reference>
<dbReference type="SUPFAM" id="SSF51905">
    <property type="entry name" value="FAD/NAD(P)-binding domain"/>
    <property type="match status" value="1"/>
</dbReference>
<dbReference type="RefSeq" id="WP_137260282.1">
    <property type="nucleotide sequence ID" value="NZ_SZQL01000001.1"/>
</dbReference>
<dbReference type="GO" id="GO:0016491">
    <property type="term" value="F:oxidoreductase activity"/>
    <property type="evidence" value="ECO:0007669"/>
    <property type="project" value="UniProtKB-KW"/>
</dbReference>
<evidence type="ECO:0000313" key="6">
    <source>
        <dbReference type="Proteomes" id="UP000305848"/>
    </source>
</evidence>
<evidence type="ECO:0000313" key="5">
    <source>
        <dbReference type="EMBL" id="TKK72042.1"/>
    </source>
</evidence>
<dbReference type="InterPro" id="IPR001789">
    <property type="entry name" value="Sig_transdc_resp-reg_receiver"/>
</dbReference>
<evidence type="ECO:0000256" key="3">
    <source>
        <dbReference type="PROSITE-ProRule" id="PRU00169"/>
    </source>
</evidence>